<dbReference type="AlphaFoldDB" id="A0A284S2W7"/>
<reference evidence="2" key="1">
    <citation type="journal article" date="2017" name="Nat. Ecol. Evol.">
        <title>Genome expansion and lineage-specific genetic innovations in the forest pathogenic fungi Armillaria.</title>
        <authorList>
            <person name="Sipos G."/>
            <person name="Prasanna A.N."/>
            <person name="Walter M.C."/>
            <person name="O'Connor E."/>
            <person name="Balint B."/>
            <person name="Krizsan K."/>
            <person name="Kiss B."/>
            <person name="Hess J."/>
            <person name="Varga T."/>
            <person name="Slot J."/>
            <person name="Riley R."/>
            <person name="Boka B."/>
            <person name="Rigling D."/>
            <person name="Barry K."/>
            <person name="Lee J."/>
            <person name="Mihaltcheva S."/>
            <person name="LaButti K."/>
            <person name="Lipzen A."/>
            <person name="Waldron R."/>
            <person name="Moloney N.M."/>
            <person name="Sperisen C."/>
            <person name="Kredics L."/>
            <person name="Vagvoelgyi C."/>
            <person name="Patrignani A."/>
            <person name="Fitzpatrick D."/>
            <person name="Nagy I."/>
            <person name="Doyle S."/>
            <person name="Anderson J.B."/>
            <person name="Grigoriev I.V."/>
            <person name="Gueldener U."/>
            <person name="Muensterkoetter M."/>
            <person name="Nagy L.G."/>
        </authorList>
    </citation>
    <scope>NUCLEOTIDE SEQUENCE [LARGE SCALE GENOMIC DNA]</scope>
    <source>
        <strain evidence="2">C18/9</strain>
    </source>
</reference>
<evidence type="ECO:0000313" key="1">
    <source>
        <dbReference type="EMBL" id="SJL15361.1"/>
    </source>
</evidence>
<gene>
    <name evidence="1" type="ORF">ARMOST_18854</name>
</gene>
<name>A0A284S2W7_ARMOS</name>
<dbReference type="EMBL" id="FUEG01000028">
    <property type="protein sequence ID" value="SJL15361.1"/>
    <property type="molecule type" value="Genomic_DNA"/>
</dbReference>
<protein>
    <submittedName>
        <fullName evidence="1">Uncharacterized protein</fullName>
    </submittedName>
</protein>
<accession>A0A284S2W7</accession>
<proteinExistence type="predicted"/>
<sequence>MDPVEMQMQQTVMRVPIAKPDIRISRVRRRRKGAVLLPSK</sequence>
<organism evidence="1 2">
    <name type="scientific">Armillaria ostoyae</name>
    <name type="common">Armillaria root rot fungus</name>
    <dbReference type="NCBI Taxonomy" id="47428"/>
    <lineage>
        <taxon>Eukaryota</taxon>
        <taxon>Fungi</taxon>
        <taxon>Dikarya</taxon>
        <taxon>Basidiomycota</taxon>
        <taxon>Agaricomycotina</taxon>
        <taxon>Agaricomycetes</taxon>
        <taxon>Agaricomycetidae</taxon>
        <taxon>Agaricales</taxon>
        <taxon>Marasmiineae</taxon>
        <taxon>Physalacriaceae</taxon>
        <taxon>Armillaria</taxon>
    </lineage>
</organism>
<evidence type="ECO:0000313" key="2">
    <source>
        <dbReference type="Proteomes" id="UP000219338"/>
    </source>
</evidence>
<dbReference type="Proteomes" id="UP000219338">
    <property type="component" value="Unassembled WGS sequence"/>
</dbReference>
<keyword evidence="2" id="KW-1185">Reference proteome</keyword>